<keyword evidence="1" id="KW-0732">Signal</keyword>
<organism evidence="2 3">
    <name type="scientific">Mytilus galloprovincialis</name>
    <name type="common">Mediterranean mussel</name>
    <dbReference type="NCBI Taxonomy" id="29158"/>
    <lineage>
        <taxon>Eukaryota</taxon>
        <taxon>Metazoa</taxon>
        <taxon>Spiralia</taxon>
        <taxon>Lophotrochozoa</taxon>
        <taxon>Mollusca</taxon>
        <taxon>Bivalvia</taxon>
        <taxon>Autobranchia</taxon>
        <taxon>Pteriomorphia</taxon>
        <taxon>Mytilida</taxon>
        <taxon>Mytiloidea</taxon>
        <taxon>Mytilidae</taxon>
        <taxon>Mytilinae</taxon>
        <taxon>Mytilus</taxon>
    </lineage>
</organism>
<keyword evidence="3" id="KW-1185">Reference proteome</keyword>
<comment type="caution">
    <text evidence="2">The sequence shown here is derived from an EMBL/GenBank/DDBJ whole genome shotgun (WGS) entry which is preliminary data.</text>
</comment>
<accession>A0A8B6DRT2</accession>
<feature type="signal peptide" evidence="1">
    <location>
        <begin position="1"/>
        <end position="23"/>
    </location>
</feature>
<evidence type="ECO:0000313" key="2">
    <source>
        <dbReference type="EMBL" id="VDI22858.1"/>
    </source>
</evidence>
<dbReference type="PROSITE" id="PS51257">
    <property type="entry name" value="PROKAR_LIPOPROTEIN"/>
    <property type="match status" value="1"/>
</dbReference>
<name>A0A8B6DRT2_MYTGA</name>
<reference evidence="2" key="1">
    <citation type="submission" date="2018-11" db="EMBL/GenBank/DDBJ databases">
        <authorList>
            <person name="Alioto T."/>
            <person name="Alioto T."/>
        </authorList>
    </citation>
    <scope>NUCLEOTIDE SEQUENCE</scope>
</reference>
<dbReference type="EMBL" id="UYJE01003843">
    <property type="protein sequence ID" value="VDI22858.1"/>
    <property type="molecule type" value="Genomic_DNA"/>
</dbReference>
<dbReference type="Gene3D" id="2.60.120.40">
    <property type="match status" value="1"/>
</dbReference>
<dbReference type="OrthoDB" id="6053418at2759"/>
<dbReference type="AlphaFoldDB" id="A0A8B6DRT2"/>
<dbReference type="Proteomes" id="UP000596742">
    <property type="component" value="Unassembled WGS sequence"/>
</dbReference>
<sequence>MEKHVLRLFQLILMLLYISITCSTTSCDEGNCKRSVDIPLITKLDAPLKAELDITSLTDQLTALVKREVSKRLEDIIDRVRNDTLVNVQQIMQQQLEADRKVALTACGAVSGSDRVIRFPNMKMSVGIHSLSSFLSTGKLTAEHSGLYQLTVTIMTENSDKVFHITKNGFVIISGYSQHHDSNQRWHISTITTAVEMDVGDFLYVLTGTISNVYANWSCITVIKVQ</sequence>
<evidence type="ECO:0000256" key="1">
    <source>
        <dbReference type="SAM" id="SignalP"/>
    </source>
</evidence>
<protein>
    <recommendedName>
        <fullName evidence="4">C1q domain-containing protein</fullName>
    </recommendedName>
</protein>
<evidence type="ECO:0000313" key="3">
    <source>
        <dbReference type="Proteomes" id="UP000596742"/>
    </source>
</evidence>
<dbReference type="InterPro" id="IPR008983">
    <property type="entry name" value="Tumour_necrosis_fac-like_dom"/>
</dbReference>
<feature type="chain" id="PRO_5032579957" description="C1q domain-containing protein" evidence="1">
    <location>
        <begin position="24"/>
        <end position="226"/>
    </location>
</feature>
<dbReference type="SUPFAM" id="SSF49842">
    <property type="entry name" value="TNF-like"/>
    <property type="match status" value="1"/>
</dbReference>
<evidence type="ECO:0008006" key="4">
    <source>
        <dbReference type="Google" id="ProtNLM"/>
    </source>
</evidence>
<gene>
    <name evidence="2" type="ORF">MGAL_10B027413</name>
</gene>
<proteinExistence type="predicted"/>